<gene>
    <name evidence="5" type="ORF">I3517_14250</name>
</gene>
<dbReference type="GO" id="GO:0003677">
    <property type="term" value="F:DNA binding"/>
    <property type="evidence" value="ECO:0007669"/>
    <property type="project" value="UniProtKB-KW"/>
</dbReference>
<accession>A0A401N0X1</accession>
<dbReference type="Proteomes" id="UP000627573">
    <property type="component" value="Unassembled WGS sequence"/>
</dbReference>
<dbReference type="PANTHER" id="PTHR30136:SF35">
    <property type="entry name" value="HTH-TYPE TRANSCRIPTIONAL REGULATOR RV1719"/>
    <property type="match status" value="1"/>
</dbReference>
<dbReference type="EMBL" id="JAECSB010000044">
    <property type="protein sequence ID" value="MBH5143771.1"/>
    <property type="molecule type" value="Genomic_DNA"/>
</dbReference>
<dbReference type="SUPFAM" id="SSF46785">
    <property type="entry name" value="Winged helix' DNA-binding domain"/>
    <property type="match status" value="1"/>
</dbReference>
<evidence type="ECO:0000313" key="6">
    <source>
        <dbReference type="Proteomes" id="UP000627573"/>
    </source>
</evidence>
<dbReference type="SUPFAM" id="SSF55781">
    <property type="entry name" value="GAF domain-like"/>
    <property type="match status" value="1"/>
</dbReference>
<proteinExistence type="predicted"/>
<organism evidence="5 6">
    <name type="scientific">Rhodococcus erythropolis</name>
    <name type="common">Arthrobacter picolinophilus</name>
    <dbReference type="NCBI Taxonomy" id="1833"/>
    <lineage>
        <taxon>Bacteria</taxon>
        <taxon>Bacillati</taxon>
        <taxon>Actinomycetota</taxon>
        <taxon>Actinomycetes</taxon>
        <taxon>Mycobacteriales</taxon>
        <taxon>Nocardiaceae</taxon>
        <taxon>Rhodococcus</taxon>
        <taxon>Rhodococcus erythropolis group</taxon>
    </lineage>
</organism>
<keyword evidence="2" id="KW-0238">DNA-binding</keyword>
<dbReference type="OMA" id="TSRMEPR"/>
<keyword evidence="6" id="KW-1185">Reference proteome</keyword>
<protein>
    <submittedName>
        <fullName evidence="5">Helix-turn-helix domain-containing protein</fullName>
    </submittedName>
</protein>
<dbReference type="InterPro" id="IPR029016">
    <property type="entry name" value="GAF-like_dom_sf"/>
</dbReference>
<feature type="compositionally biased region" description="Basic and acidic residues" evidence="4">
    <location>
        <begin position="12"/>
        <end position="21"/>
    </location>
</feature>
<evidence type="ECO:0000256" key="2">
    <source>
        <dbReference type="ARBA" id="ARBA00023125"/>
    </source>
</evidence>
<reference evidence="5 6" key="1">
    <citation type="submission" date="2020-12" db="EMBL/GenBank/DDBJ databases">
        <title>Draft genome sequence of furan degrading bacterial strain FUR100.</title>
        <authorList>
            <person name="Woiski C."/>
        </authorList>
    </citation>
    <scope>NUCLEOTIDE SEQUENCE [LARGE SCALE GENOMIC DNA]</scope>
    <source>
        <strain evidence="5 6">FUR100</strain>
    </source>
</reference>
<dbReference type="GO" id="GO:0045892">
    <property type="term" value="P:negative regulation of DNA-templated transcription"/>
    <property type="evidence" value="ECO:0007669"/>
    <property type="project" value="TreeGrafter"/>
</dbReference>
<dbReference type="InterPro" id="IPR014757">
    <property type="entry name" value="Tscrpt_reg_IclR_C"/>
</dbReference>
<feature type="region of interest" description="Disordered" evidence="4">
    <location>
        <begin position="1"/>
        <end position="21"/>
    </location>
</feature>
<dbReference type="GO" id="GO:0003700">
    <property type="term" value="F:DNA-binding transcription factor activity"/>
    <property type="evidence" value="ECO:0007669"/>
    <property type="project" value="TreeGrafter"/>
</dbReference>
<dbReference type="PANTHER" id="PTHR30136">
    <property type="entry name" value="HELIX-TURN-HELIX TRANSCRIPTIONAL REGULATOR, ICLR FAMILY"/>
    <property type="match status" value="1"/>
</dbReference>
<sequence length="256" mass="28000">MVAVTEEPSAGQDREPQNHRTIDRVTRILEEVVYNPGMTFAELSRAIDAPKSSVYGFIRGLVAAGWLYQDNTRFYIGPALHGLTLASGHLRAGSVTDADLQALHEAAGVTVFLGVQAGDDLIYVSEVGADLLAGFAARSNIRRGLLETAGGKALLAELAPEHRDAYLRRRGREENDLVDEFLTQYDDIKRTGIAQNTLHNGTRYALATVVRGPNGKAAAEVTLVGPTSRMEPRADELRALLLEHVQKWQNRATKTR</sequence>
<name>A0A401N0X1_RHOER</name>
<dbReference type="Pfam" id="PF01614">
    <property type="entry name" value="IclR_C"/>
    <property type="match status" value="1"/>
</dbReference>
<evidence type="ECO:0000313" key="5">
    <source>
        <dbReference type="EMBL" id="MBH5143771.1"/>
    </source>
</evidence>
<dbReference type="Gene3D" id="1.10.10.10">
    <property type="entry name" value="Winged helix-like DNA-binding domain superfamily/Winged helix DNA-binding domain"/>
    <property type="match status" value="1"/>
</dbReference>
<dbReference type="InterPro" id="IPR036388">
    <property type="entry name" value="WH-like_DNA-bd_sf"/>
</dbReference>
<dbReference type="InterPro" id="IPR050707">
    <property type="entry name" value="HTH_MetabolicPath_Reg"/>
</dbReference>
<dbReference type="PROSITE" id="PS51078">
    <property type="entry name" value="ICLR_ED"/>
    <property type="match status" value="1"/>
</dbReference>
<dbReference type="InterPro" id="IPR005471">
    <property type="entry name" value="Tscrpt_reg_IclR_N"/>
</dbReference>
<dbReference type="RefSeq" id="WP_020906237.1">
    <property type="nucleotide sequence ID" value="NZ_BHXB01000001.1"/>
</dbReference>
<dbReference type="Gene3D" id="3.30.450.40">
    <property type="match status" value="1"/>
</dbReference>
<dbReference type="PROSITE" id="PS51077">
    <property type="entry name" value="HTH_ICLR"/>
    <property type="match status" value="1"/>
</dbReference>
<dbReference type="Pfam" id="PF09339">
    <property type="entry name" value="HTH_IclR"/>
    <property type="match status" value="1"/>
</dbReference>
<dbReference type="InterPro" id="IPR036390">
    <property type="entry name" value="WH_DNA-bd_sf"/>
</dbReference>
<evidence type="ECO:0000256" key="1">
    <source>
        <dbReference type="ARBA" id="ARBA00023015"/>
    </source>
</evidence>
<keyword evidence="3" id="KW-0804">Transcription</keyword>
<evidence type="ECO:0000256" key="3">
    <source>
        <dbReference type="ARBA" id="ARBA00023163"/>
    </source>
</evidence>
<evidence type="ECO:0000256" key="4">
    <source>
        <dbReference type="SAM" id="MobiDB-lite"/>
    </source>
</evidence>
<comment type="caution">
    <text evidence="5">The sequence shown here is derived from an EMBL/GenBank/DDBJ whole genome shotgun (WGS) entry which is preliminary data.</text>
</comment>
<keyword evidence="1" id="KW-0805">Transcription regulation</keyword>
<dbReference type="AlphaFoldDB" id="A0A401N0X1"/>